<dbReference type="CDD" id="cd00082">
    <property type="entry name" value="HisKA"/>
    <property type="match status" value="1"/>
</dbReference>
<comment type="subcellular location">
    <subcellularLocation>
        <location evidence="2">Membrane</location>
    </subcellularLocation>
</comment>
<dbReference type="InterPro" id="IPR005467">
    <property type="entry name" value="His_kinase_dom"/>
</dbReference>
<comment type="caution">
    <text evidence="12">The sequence shown here is derived from an EMBL/GenBank/DDBJ whole genome shotgun (WGS) entry which is preliminary data.</text>
</comment>
<dbReference type="InterPro" id="IPR003594">
    <property type="entry name" value="HATPase_dom"/>
</dbReference>
<evidence type="ECO:0000256" key="7">
    <source>
        <dbReference type="ARBA" id="ARBA00022777"/>
    </source>
</evidence>
<dbReference type="SMART" id="SM00388">
    <property type="entry name" value="HisKA"/>
    <property type="match status" value="1"/>
</dbReference>
<feature type="domain" description="HAMP" evidence="11">
    <location>
        <begin position="392"/>
        <end position="446"/>
    </location>
</feature>
<gene>
    <name evidence="12" type="ORF">F0415_07175</name>
</gene>
<keyword evidence="8" id="KW-1133">Transmembrane helix</keyword>
<dbReference type="AlphaFoldDB" id="A0A5B2ZAN2"/>
<dbReference type="InterPro" id="IPR003661">
    <property type="entry name" value="HisK_dim/P_dom"/>
</dbReference>
<comment type="catalytic activity">
    <reaction evidence="1">
        <text>ATP + protein L-histidine = ADP + protein N-phospho-L-histidine.</text>
        <dbReference type="EC" id="2.7.13.3"/>
    </reaction>
</comment>
<evidence type="ECO:0000256" key="5">
    <source>
        <dbReference type="ARBA" id="ARBA00022679"/>
    </source>
</evidence>
<keyword evidence="4" id="KW-0597">Phosphoprotein</keyword>
<evidence type="ECO:0000259" key="10">
    <source>
        <dbReference type="PROSITE" id="PS50109"/>
    </source>
</evidence>
<dbReference type="Gene3D" id="1.10.287.130">
    <property type="match status" value="1"/>
</dbReference>
<dbReference type="Pfam" id="PF02518">
    <property type="entry name" value="HATPase_c"/>
    <property type="match status" value="1"/>
</dbReference>
<evidence type="ECO:0000259" key="11">
    <source>
        <dbReference type="PROSITE" id="PS50885"/>
    </source>
</evidence>
<dbReference type="PROSITE" id="PS50885">
    <property type="entry name" value="HAMP"/>
    <property type="match status" value="1"/>
</dbReference>
<dbReference type="EC" id="2.7.13.3" evidence="3"/>
<keyword evidence="8" id="KW-0472">Membrane</keyword>
<reference evidence="12 13" key="1">
    <citation type="submission" date="2019-09" db="EMBL/GenBank/DDBJ databases">
        <title>Arenimonas chukotkensis sp. nov., a bacterium isolated from Chukotka hot spring, Arctic region, Russia.</title>
        <authorList>
            <person name="Zayulina K.S."/>
            <person name="Prokofeva M.I."/>
            <person name="Elcheninov A.G."/>
            <person name="Novikov A."/>
            <person name="Kochetkova T.V."/>
            <person name="Kublanov I.V."/>
        </authorList>
    </citation>
    <scope>NUCLEOTIDE SEQUENCE [LARGE SCALE GENOMIC DNA]</scope>
    <source>
        <strain evidence="12 13">3729k</strain>
    </source>
</reference>
<dbReference type="Gene3D" id="3.30.565.10">
    <property type="entry name" value="Histidine kinase-like ATPase, C-terminal domain"/>
    <property type="match status" value="1"/>
</dbReference>
<evidence type="ECO:0000313" key="12">
    <source>
        <dbReference type="EMBL" id="KAA2285017.1"/>
    </source>
</evidence>
<keyword evidence="5" id="KW-0808">Transferase</keyword>
<dbReference type="Gene3D" id="6.10.340.10">
    <property type="match status" value="1"/>
</dbReference>
<proteinExistence type="predicted"/>
<dbReference type="RefSeq" id="WP_149860516.1">
    <property type="nucleotide sequence ID" value="NZ_VUOD01000004.1"/>
</dbReference>
<protein>
    <recommendedName>
        <fullName evidence="3">histidine kinase</fullName>
        <ecNumber evidence="3">2.7.13.3</ecNumber>
    </recommendedName>
</protein>
<sequence>MSLRAKLLLVALSILALPWAGWRFVREMEGLLRQGQEQALLASAEAMARGIAVRPGALPAVGPGWFAHGLDYAPRLDGRADDWQGAADGPTGFGEGGWLRASVARAGGQVFLLLDVDDASRQRGEAHWPGDLEFDRLRLRLRTNNGEYLLRLANGEAGPLKVAGEDGLPPPFRVEGWWRERAGGYTVELALPQDLGLRALGVEARDLDAAGRRRLAGSLEAVQGAQLIQAWPLHGYVGALEPVLQALTPPGMRARLADRQAWVLARAGAIAADPSEDDLLPWRRGLYRALLFRDVDETAADRADARGIAREEVAQAIAGTAAVAWRRDPYGARLLLSAAVPVRVDGQVRAALLLERSNSEVLLLTDQAFSDLLGVSLLAFGISGGALLWYASRLAGRIRRLRDAAEKALDREGRVTPFPRARARDEIGDLSRSFAGLLDQVAGYTDYLRSLSGKLSHELGTPLAIVRTSLDNLDSAGLPAEAQPYLGRARDGVERMGKLVRTMSEVTRIEHAIAVAEPEDFDLRALLADCAEAYRGLLAPRELWVDLPEGPLPFRGAPELIVQALDKLVDNARGFCPEDGWVRLTLAREGGGARVSLANAGPLLPEAMRTRLFDSLVSLREKPRGSEGAPHLGFGLYVVRLVAELHRGHAEARNLPDATGVEFTLHLDLI</sequence>
<keyword evidence="9" id="KW-0902">Two-component regulatory system</keyword>
<feature type="domain" description="Histidine kinase" evidence="10">
    <location>
        <begin position="454"/>
        <end position="670"/>
    </location>
</feature>
<dbReference type="InterPro" id="IPR050428">
    <property type="entry name" value="TCS_sensor_his_kinase"/>
</dbReference>
<reference evidence="12 13" key="2">
    <citation type="submission" date="2019-09" db="EMBL/GenBank/DDBJ databases">
        <authorList>
            <person name="Mazur A."/>
        </authorList>
    </citation>
    <scope>NUCLEOTIDE SEQUENCE [LARGE SCALE GENOMIC DNA]</scope>
    <source>
        <strain evidence="12 13">3729k</strain>
    </source>
</reference>
<dbReference type="PROSITE" id="PS50109">
    <property type="entry name" value="HIS_KIN"/>
    <property type="match status" value="1"/>
</dbReference>
<dbReference type="Proteomes" id="UP000322165">
    <property type="component" value="Unassembled WGS sequence"/>
</dbReference>
<dbReference type="EMBL" id="VUOD01000004">
    <property type="protein sequence ID" value="KAA2285017.1"/>
    <property type="molecule type" value="Genomic_DNA"/>
</dbReference>
<evidence type="ECO:0000256" key="8">
    <source>
        <dbReference type="ARBA" id="ARBA00022989"/>
    </source>
</evidence>
<dbReference type="GO" id="GO:0016020">
    <property type="term" value="C:membrane"/>
    <property type="evidence" value="ECO:0007669"/>
    <property type="project" value="UniProtKB-SubCell"/>
</dbReference>
<evidence type="ECO:0000256" key="9">
    <source>
        <dbReference type="ARBA" id="ARBA00023012"/>
    </source>
</evidence>
<name>A0A5B2ZAN2_9GAMM</name>
<accession>A0A5B2ZAN2</accession>
<dbReference type="SUPFAM" id="SSF47384">
    <property type="entry name" value="Homodimeric domain of signal transducing histidine kinase"/>
    <property type="match status" value="1"/>
</dbReference>
<evidence type="ECO:0000256" key="6">
    <source>
        <dbReference type="ARBA" id="ARBA00022692"/>
    </source>
</evidence>
<evidence type="ECO:0000256" key="3">
    <source>
        <dbReference type="ARBA" id="ARBA00012438"/>
    </source>
</evidence>
<dbReference type="PANTHER" id="PTHR45436:SF5">
    <property type="entry name" value="SENSOR HISTIDINE KINASE TRCS"/>
    <property type="match status" value="1"/>
</dbReference>
<dbReference type="Pfam" id="PF00512">
    <property type="entry name" value="HisKA"/>
    <property type="match status" value="1"/>
</dbReference>
<dbReference type="InterPro" id="IPR036890">
    <property type="entry name" value="HATPase_C_sf"/>
</dbReference>
<dbReference type="SMART" id="SM00387">
    <property type="entry name" value="HATPase_c"/>
    <property type="match status" value="1"/>
</dbReference>
<keyword evidence="7" id="KW-0418">Kinase</keyword>
<evidence type="ECO:0000256" key="4">
    <source>
        <dbReference type="ARBA" id="ARBA00022553"/>
    </source>
</evidence>
<dbReference type="PANTHER" id="PTHR45436">
    <property type="entry name" value="SENSOR HISTIDINE KINASE YKOH"/>
    <property type="match status" value="1"/>
</dbReference>
<dbReference type="GO" id="GO:0000155">
    <property type="term" value="F:phosphorelay sensor kinase activity"/>
    <property type="evidence" value="ECO:0007669"/>
    <property type="project" value="InterPro"/>
</dbReference>
<keyword evidence="6" id="KW-0812">Transmembrane</keyword>
<evidence type="ECO:0000256" key="2">
    <source>
        <dbReference type="ARBA" id="ARBA00004370"/>
    </source>
</evidence>
<keyword evidence="13" id="KW-1185">Reference proteome</keyword>
<evidence type="ECO:0000313" key="13">
    <source>
        <dbReference type="Proteomes" id="UP000322165"/>
    </source>
</evidence>
<organism evidence="12 13">
    <name type="scientific">Arenimonas fontis</name>
    <dbReference type="NCBI Taxonomy" id="2608255"/>
    <lineage>
        <taxon>Bacteria</taxon>
        <taxon>Pseudomonadati</taxon>
        <taxon>Pseudomonadota</taxon>
        <taxon>Gammaproteobacteria</taxon>
        <taxon>Lysobacterales</taxon>
        <taxon>Lysobacteraceae</taxon>
        <taxon>Arenimonas</taxon>
    </lineage>
</organism>
<dbReference type="SUPFAM" id="SSF55874">
    <property type="entry name" value="ATPase domain of HSP90 chaperone/DNA topoisomerase II/histidine kinase"/>
    <property type="match status" value="1"/>
</dbReference>
<dbReference type="InterPro" id="IPR003660">
    <property type="entry name" value="HAMP_dom"/>
</dbReference>
<dbReference type="InterPro" id="IPR036097">
    <property type="entry name" value="HisK_dim/P_sf"/>
</dbReference>
<evidence type="ECO:0000256" key="1">
    <source>
        <dbReference type="ARBA" id="ARBA00000085"/>
    </source>
</evidence>